<evidence type="ECO:0000256" key="6">
    <source>
        <dbReference type="SAM" id="Phobius"/>
    </source>
</evidence>
<feature type="transmembrane region" description="Helical" evidence="6">
    <location>
        <begin position="237"/>
        <end position="266"/>
    </location>
</feature>
<keyword evidence="3 6" id="KW-0812">Transmembrane</keyword>
<dbReference type="EMBL" id="JACIDO010000004">
    <property type="protein sequence ID" value="MBB3936320.1"/>
    <property type="molecule type" value="Genomic_DNA"/>
</dbReference>
<dbReference type="Pfam" id="PF01594">
    <property type="entry name" value="AI-2E_transport"/>
    <property type="match status" value="1"/>
</dbReference>
<comment type="similarity">
    <text evidence="2">Belongs to the autoinducer-2 exporter (AI-2E) (TC 2.A.86) family.</text>
</comment>
<comment type="subcellular location">
    <subcellularLocation>
        <location evidence="1">Membrane</location>
        <topology evidence="1">Multi-pass membrane protein</topology>
    </subcellularLocation>
</comment>
<proteinExistence type="inferred from homology"/>
<comment type="caution">
    <text evidence="7">The sequence shown here is derived from an EMBL/GenBank/DDBJ whole genome shotgun (WGS) entry which is preliminary data.</text>
</comment>
<evidence type="ECO:0000313" key="7">
    <source>
        <dbReference type="EMBL" id="MBB3936320.1"/>
    </source>
</evidence>
<feature type="transmembrane region" description="Helical" evidence="6">
    <location>
        <begin position="75"/>
        <end position="94"/>
    </location>
</feature>
<dbReference type="AlphaFoldDB" id="A0A7W6BU30"/>
<dbReference type="GO" id="GO:0016020">
    <property type="term" value="C:membrane"/>
    <property type="evidence" value="ECO:0007669"/>
    <property type="project" value="UniProtKB-SubCell"/>
</dbReference>
<protein>
    <submittedName>
        <fullName evidence="7">Putative PurR-regulated permease PerM</fullName>
    </submittedName>
</protein>
<dbReference type="PANTHER" id="PTHR21716">
    <property type="entry name" value="TRANSMEMBRANE PROTEIN"/>
    <property type="match status" value="1"/>
</dbReference>
<reference evidence="7 8" key="1">
    <citation type="submission" date="2020-08" db="EMBL/GenBank/DDBJ databases">
        <title>Genomic Encyclopedia of Type Strains, Phase IV (KMG-IV): sequencing the most valuable type-strain genomes for metagenomic binning, comparative biology and taxonomic classification.</title>
        <authorList>
            <person name="Goeker M."/>
        </authorList>
    </citation>
    <scope>NUCLEOTIDE SEQUENCE [LARGE SCALE GENOMIC DNA]</scope>
    <source>
        <strain evidence="7 8">DSM 25024</strain>
    </source>
</reference>
<feature type="transmembrane region" description="Helical" evidence="6">
    <location>
        <begin position="273"/>
        <end position="292"/>
    </location>
</feature>
<feature type="transmembrane region" description="Helical" evidence="6">
    <location>
        <begin position="20"/>
        <end position="38"/>
    </location>
</feature>
<dbReference type="OrthoDB" id="5761230at2"/>
<feature type="transmembrane region" description="Helical" evidence="6">
    <location>
        <begin position="44"/>
        <end position="63"/>
    </location>
</feature>
<feature type="transmembrane region" description="Helical" evidence="6">
    <location>
        <begin position="206"/>
        <end position="231"/>
    </location>
</feature>
<dbReference type="GO" id="GO:0055085">
    <property type="term" value="P:transmembrane transport"/>
    <property type="evidence" value="ECO:0007669"/>
    <property type="project" value="TreeGrafter"/>
</dbReference>
<evidence type="ECO:0000256" key="3">
    <source>
        <dbReference type="ARBA" id="ARBA00022692"/>
    </source>
</evidence>
<feature type="transmembrane region" description="Helical" evidence="6">
    <location>
        <begin position="151"/>
        <end position="172"/>
    </location>
</feature>
<evidence type="ECO:0000313" key="8">
    <source>
        <dbReference type="Proteomes" id="UP000531216"/>
    </source>
</evidence>
<keyword evidence="5 6" id="KW-0472">Membrane</keyword>
<dbReference type="InterPro" id="IPR002549">
    <property type="entry name" value="AI-2E-like"/>
</dbReference>
<evidence type="ECO:0000256" key="5">
    <source>
        <dbReference type="ARBA" id="ARBA00023136"/>
    </source>
</evidence>
<keyword evidence="4 6" id="KW-1133">Transmembrane helix</keyword>
<evidence type="ECO:0000256" key="4">
    <source>
        <dbReference type="ARBA" id="ARBA00022989"/>
    </source>
</evidence>
<evidence type="ECO:0000256" key="2">
    <source>
        <dbReference type="ARBA" id="ARBA00009773"/>
    </source>
</evidence>
<dbReference type="Proteomes" id="UP000531216">
    <property type="component" value="Unassembled WGS sequence"/>
</dbReference>
<accession>A0A7W6BU30</accession>
<dbReference type="RefSeq" id="WP_090965128.1">
    <property type="nucleotide sequence ID" value="NZ_FOOA01000016.1"/>
</dbReference>
<organism evidence="7 8">
    <name type="scientific">Aureimonas phyllosphaerae</name>
    <dbReference type="NCBI Taxonomy" id="1166078"/>
    <lineage>
        <taxon>Bacteria</taxon>
        <taxon>Pseudomonadati</taxon>
        <taxon>Pseudomonadota</taxon>
        <taxon>Alphaproteobacteria</taxon>
        <taxon>Hyphomicrobiales</taxon>
        <taxon>Aurantimonadaceae</taxon>
        <taxon>Aureimonas</taxon>
    </lineage>
</organism>
<feature type="transmembrane region" description="Helical" evidence="6">
    <location>
        <begin position="312"/>
        <end position="337"/>
    </location>
</feature>
<evidence type="ECO:0000256" key="1">
    <source>
        <dbReference type="ARBA" id="ARBA00004141"/>
    </source>
</evidence>
<dbReference type="PANTHER" id="PTHR21716:SF62">
    <property type="entry name" value="TRANSPORT PROTEIN YDBI-RELATED"/>
    <property type="match status" value="1"/>
</dbReference>
<sequence length="356" mass="37611">MSELAPHPASVPPRLAYRTVTMAAIVLGMLLLVVIFAFAASAFFLIFAGLLIAAIFCGLARLLQRLGLPRMVALGLVYLLTFALIIAPVAWGGVTIVQQFNDLLAGVRDQADQLMSQLSALGLPVEKEITSGDLQSLLPDPSGVVSSAGRALFGALGGLGNFFIVLFLAIFVSWQPSLYRNGLVSLFPKEKRARIGEVLDRSAHSLLMWVAGDAVSMALIFSVSWAGLWAIGVNNAFLLALQAGLLAFIPTLGAFVAGVIIVLAALAQGVDMALWALGLYVVLQGIESNIAQPIAQRYTTALPPALTMSAQVIFGLLFGLLGFVLAVPVVAVLMTLVQELYVRDVLGGPVEAEDGR</sequence>
<gene>
    <name evidence="7" type="ORF">GGR05_002470</name>
</gene>
<name>A0A7W6BU30_9HYPH</name>
<keyword evidence="8" id="KW-1185">Reference proteome</keyword>